<dbReference type="RefSeq" id="WP_184090823.1">
    <property type="nucleotide sequence ID" value="NZ_AP023367.1"/>
</dbReference>
<reference evidence="2 3" key="1">
    <citation type="journal article" date="2016" name="Int. J. Syst. Evol. Microbiol.">
        <title>Descriptions of Anaerotaenia torta gen. nov., sp. nov. and Anaerocolumna cellulosilytica gen. nov., sp. nov. isolated from a methanogenic reactor of cattle waste.</title>
        <authorList>
            <person name="Uek A."/>
            <person name="Ohtaki Y."/>
            <person name="Kaku N."/>
            <person name="Ueki K."/>
        </authorList>
    </citation>
    <scope>NUCLEOTIDE SEQUENCE [LARGE SCALE GENOMIC DNA]</scope>
    <source>
        <strain evidence="2 3">SN021</strain>
    </source>
</reference>
<dbReference type="EMBL" id="AP023367">
    <property type="protein sequence ID" value="BCJ93508.1"/>
    <property type="molecule type" value="Genomic_DNA"/>
</dbReference>
<keyword evidence="3" id="KW-1185">Reference proteome</keyword>
<dbReference type="SUPFAM" id="SSF51182">
    <property type="entry name" value="RmlC-like cupins"/>
    <property type="match status" value="1"/>
</dbReference>
<keyword evidence="1" id="KW-0479">Metal-binding</keyword>
<dbReference type="InterPro" id="IPR011051">
    <property type="entry name" value="RmlC_Cupin_sf"/>
</dbReference>
<sequence length="108" mass="12094">MKKVNITSILKSVSVKNNRTEIFKEGTLDIGLLQYAPGQTTPDHKHSDLDEVFYILSGEGTITINKEPTALKEYDVIYSPRGEFHGFNNTSTKDLIVLQIKNILPSDV</sequence>
<evidence type="ECO:0000256" key="1">
    <source>
        <dbReference type="ARBA" id="ARBA00022723"/>
    </source>
</evidence>
<dbReference type="KEGG" id="acel:acsn021_10770"/>
<evidence type="ECO:0000313" key="2">
    <source>
        <dbReference type="EMBL" id="BCJ93508.1"/>
    </source>
</evidence>
<dbReference type="Gene3D" id="2.60.120.10">
    <property type="entry name" value="Jelly Rolls"/>
    <property type="match status" value="1"/>
</dbReference>
<proteinExistence type="predicted"/>
<organism evidence="2 3">
    <name type="scientific">Anaerocolumna cellulosilytica</name>
    <dbReference type="NCBI Taxonomy" id="433286"/>
    <lineage>
        <taxon>Bacteria</taxon>
        <taxon>Bacillati</taxon>
        <taxon>Bacillota</taxon>
        <taxon>Clostridia</taxon>
        <taxon>Lachnospirales</taxon>
        <taxon>Lachnospiraceae</taxon>
        <taxon>Anaerocolumna</taxon>
    </lineage>
</organism>
<protein>
    <submittedName>
        <fullName evidence="2">Uncharacterized protein</fullName>
    </submittedName>
</protein>
<dbReference type="Pfam" id="PF07883">
    <property type="entry name" value="Cupin_2"/>
    <property type="match status" value="1"/>
</dbReference>
<evidence type="ECO:0000313" key="3">
    <source>
        <dbReference type="Proteomes" id="UP000515561"/>
    </source>
</evidence>
<dbReference type="Proteomes" id="UP000515561">
    <property type="component" value="Chromosome"/>
</dbReference>
<gene>
    <name evidence="2" type="ORF">acsn021_10770</name>
</gene>
<dbReference type="InterPro" id="IPR014710">
    <property type="entry name" value="RmlC-like_jellyroll"/>
</dbReference>
<accession>A0A6S6R387</accession>
<dbReference type="AlphaFoldDB" id="A0A6S6R387"/>
<dbReference type="InterPro" id="IPR051610">
    <property type="entry name" value="GPI/OXD"/>
</dbReference>
<name>A0A6S6R387_9FIRM</name>
<dbReference type="PANTHER" id="PTHR35848:SF6">
    <property type="entry name" value="CUPIN TYPE-2 DOMAIN-CONTAINING PROTEIN"/>
    <property type="match status" value="1"/>
</dbReference>
<dbReference type="PANTHER" id="PTHR35848">
    <property type="entry name" value="OXALATE-BINDING PROTEIN"/>
    <property type="match status" value="1"/>
</dbReference>
<dbReference type="InterPro" id="IPR013096">
    <property type="entry name" value="Cupin_2"/>
</dbReference>
<dbReference type="GO" id="GO:0046872">
    <property type="term" value="F:metal ion binding"/>
    <property type="evidence" value="ECO:0007669"/>
    <property type="project" value="UniProtKB-KW"/>
</dbReference>